<evidence type="ECO:0000313" key="2">
    <source>
        <dbReference type="Proteomes" id="UP000002669"/>
    </source>
</evidence>
<dbReference type="RefSeq" id="XP_003174545.1">
    <property type="nucleotide sequence ID" value="XM_003174497.1"/>
</dbReference>
<dbReference type="SUPFAM" id="SSF53335">
    <property type="entry name" value="S-adenosyl-L-methionine-dependent methyltransferases"/>
    <property type="match status" value="1"/>
</dbReference>
<evidence type="ECO:0008006" key="3">
    <source>
        <dbReference type="Google" id="ProtNLM"/>
    </source>
</evidence>
<dbReference type="GO" id="GO:0008168">
    <property type="term" value="F:methyltransferase activity"/>
    <property type="evidence" value="ECO:0007669"/>
    <property type="project" value="TreeGrafter"/>
</dbReference>
<dbReference type="EMBL" id="DS989823">
    <property type="protein sequence ID" value="EFQ99062.1"/>
    <property type="molecule type" value="Genomic_DNA"/>
</dbReference>
<protein>
    <recommendedName>
        <fullName evidence="3">Methyltransferase domain-containing protein</fullName>
    </recommendedName>
</protein>
<dbReference type="AlphaFoldDB" id="E4UPM5"/>
<dbReference type="STRING" id="535722.E4UPM5"/>
<dbReference type="CDD" id="cd02440">
    <property type="entry name" value="AdoMet_MTases"/>
    <property type="match status" value="1"/>
</dbReference>
<dbReference type="OrthoDB" id="10017101at2759"/>
<dbReference type="InParanoid" id="E4UPM5"/>
<accession>E4UPM5</accession>
<dbReference type="Gene3D" id="3.40.50.150">
    <property type="entry name" value="Vaccinia Virus protein VP39"/>
    <property type="match status" value="1"/>
</dbReference>
<dbReference type="VEuPathDB" id="FungiDB:MGYG_02075"/>
<dbReference type="PANTHER" id="PTHR43591:SF24">
    <property type="entry name" value="2-METHOXY-6-POLYPRENYL-1,4-BENZOQUINOL METHYLASE, MITOCHONDRIAL"/>
    <property type="match status" value="1"/>
</dbReference>
<dbReference type="Pfam" id="PF13489">
    <property type="entry name" value="Methyltransf_23"/>
    <property type="match status" value="1"/>
</dbReference>
<organism evidence="2">
    <name type="scientific">Arthroderma gypseum (strain ATCC MYA-4604 / CBS 118893)</name>
    <name type="common">Microsporum gypseum</name>
    <dbReference type="NCBI Taxonomy" id="535722"/>
    <lineage>
        <taxon>Eukaryota</taxon>
        <taxon>Fungi</taxon>
        <taxon>Dikarya</taxon>
        <taxon>Ascomycota</taxon>
        <taxon>Pezizomycotina</taxon>
        <taxon>Eurotiomycetes</taxon>
        <taxon>Eurotiomycetidae</taxon>
        <taxon>Onygenales</taxon>
        <taxon>Arthrodermataceae</taxon>
        <taxon>Nannizzia</taxon>
    </lineage>
</organism>
<dbReference type="Proteomes" id="UP000002669">
    <property type="component" value="Unassembled WGS sequence"/>
</dbReference>
<dbReference type="eggNOG" id="ENOG502STQS">
    <property type="taxonomic scope" value="Eukaryota"/>
</dbReference>
<gene>
    <name evidence="1" type="ORF">MGYG_02075</name>
</gene>
<sequence>MSPAATVTGKSDTSSTMYSTGVNYPLPASIKEHARLEEQSVCLADLMGRTYHAPLPAAPTLLLDIGCGTGVVTTYLGNTFPTANVYGIDLSPVPQIHHPPPNVKYIQGDIHELSSLDPRIVQGAADLSFGRLLVCGIRDWLSCIVAMKNLVKPGAWVELQDLNNRLFDSDNKRVDVNMEWMRVLRASLESKGLDPDAGINARKYMEKAGLVDIQSWEYKWTVGPWLADQEPQTRRFGEFEGREMKNPLAHLLEELPDGEIYGDKLKQSLQHQMRKDMEPKKTGEKGIYFTFTVTIGRRSFE</sequence>
<proteinExistence type="predicted"/>
<name>E4UPM5_ARTGP</name>
<evidence type="ECO:0000313" key="1">
    <source>
        <dbReference type="EMBL" id="EFQ99062.1"/>
    </source>
</evidence>
<reference evidence="2" key="1">
    <citation type="journal article" date="2012" name="MBio">
        <title>Comparative genome analysis of Trichophyton rubrum and related dermatophytes reveals candidate genes involved in infection.</title>
        <authorList>
            <person name="Martinez D.A."/>
            <person name="Oliver B.G."/>
            <person name="Graeser Y."/>
            <person name="Goldberg J.M."/>
            <person name="Li W."/>
            <person name="Martinez-Rossi N.M."/>
            <person name="Monod M."/>
            <person name="Shelest E."/>
            <person name="Barton R.C."/>
            <person name="Birch E."/>
            <person name="Brakhage A.A."/>
            <person name="Chen Z."/>
            <person name="Gurr S.J."/>
            <person name="Heiman D."/>
            <person name="Heitman J."/>
            <person name="Kosti I."/>
            <person name="Rossi A."/>
            <person name="Saif S."/>
            <person name="Samalova M."/>
            <person name="Saunders C.W."/>
            <person name="Shea T."/>
            <person name="Summerbell R.C."/>
            <person name="Xu J."/>
            <person name="Young S."/>
            <person name="Zeng Q."/>
            <person name="Birren B.W."/>
            <person name="Cuomo C.A."/>
            <person name="White T.C."/>
        </authorList>
    </citation>
    <scope>NUCLEOTIDE SEQUENCE [LARGE SCALE GENOMIC DNA]</scope>
    <source>
        <strain evidence="2">ATCC MYA-4604 / CBS 118893</strain>
    </source>
</reference>
<dbReference type="HOGENOM" id="CLU_010595_2_1_1"/>
<dbReference type="OMA" id="IVELNWH"/>
<dbReference type="PANTHER" id="PTHR43591">
    <property type="entry name" value="METHYLTRANSFERASE"/>
    <property type="match status" value="1"/>
</dbReference>
<dbReference type="GeneID" id="10029841"/>
<keyword evidence="2" id="KW-1185">Reference proteome</keyword>
<dbReference type="InterPro" id="IPR029063">
    <property type="entry name" value="SAM-dependent_MTases_sf"/>
</dbReference>